<organism evidence="12 13">
    <name type="scientific">Spodoptera litura</name>
    <name type="common">Asian cotton leafworm</name>
    <dbReference type="NCBI Taxonomy" id="69820"/>
    <lineage>
        <taxon>Eukaryota</taxon>
        <taxon>Metazoa</taxon>
        <taxon>Ecdysozoa</taxon>
        <taxon>Arthropoda</taxon>
        <taxon>Hexapoda</taxon>
        <taxon>Insecta</taxon>
        <taxon>Pterygota</taxon>
        <taxon>Neoptera</taxon>
        <taxon>Endopterygota</taxon>
        <taxon>Lepidoptera</taxon>
        <taxon>Glossata</taxon>
        <taxon>Ditrysia</taxon>
        <taxon>Noctuoidea</taxon>
        <taxon>Noctuidae</taxon>
        <taxon>Amphipyrinae</taxon>
        <taxon>Spodoptera</taxon>
    </lineage>
</organism>
<evidence type="ECO:0000256" key="9">
    <source>
        <dbReference type="ARBA" id="ARBA00031593"/>
    </source>
</evidence>
<dbReference type="GO" id="GO:0097546">
    <property type="term" value="C:ciliary base"/>
    <property type="evidence" value="ECO:0007669"/>
    <property type="project" value="TreeGrafter"/>
</dbReference>
<keyword evidence="12" id="KW-1185">Reference proteome</keyword>
<feature type="region of interest" description="Disordered" evidence="10">
    <location>
        <begin position="287"/>
        <end position="332"/>
    </location>
</feature>
<evidence type="ECO:0000256" key="4">
    <source>
        <dbReference type="ARBA" id="ARBA00021815"/>
    </source>
</evidence>
<dbReference type="KEGG" id="sliu:111350709"/>
<evidence type="ECO:0000256" key="2">
    <source>
        <dbReference type="ARBA" id="ARBA00004496"/>
    </source>
</evidence>
<keyword evidence="7" id="KW-0969">Cilium</keyword>
<evidence type="ECO:0000256" key="1">
    <source>
        <dbReference type="ARBA" id="ARBA00004138"/>
    </source>
</evidence>
<dbReference type="PANTHER" id="PTHR21532">
    <property type="entry name" value="PHOSPHODIESTERASE HL"/>
    <property type="match status" value="1"/>
</dbReference>
<dbReference type="OrthoDB" id="272687at2759"/>
<dbReference type="PANTHER" id="PTHR21532:SF0">
    <property type="entry name" value="CILIA- AND FLAGELLA-ASSOCIATED PROTEIN 36"/>
    <property type="match status" value="1"/>
</dbReference>
<proteinExistence type="inferred from homology"/>
<evidence type="ECO:0000313" key="13">
    <source>
        <dbReference type="RefSeq" id="XP_022818135.1"/>
    </source>
</evidence>
<dbReference type="Gene3D" id="1.20.1520.10">
    <property type="entry name" value="ADP-ribosylation factor-like 2-binding protein, domain"/>
    <property type="match status" value="1"/>
</dbReference>
<evidence type="ECO:0000256" key="7">
    <source>
        <dbReference type="ARBA" id="ARBA00023069"/>
    </source>
</evidence>
<keyword evidence="8" id="KW-0966">Cell projection</keyword>
<evidence type="ECO:0000256" key="3">
    <source>
        <dbReference type="ARBA" id="ARBA00007460"/>
    </source>
</evidence>
<name>A0A9J7IP36_SPOLT</name>
<feature type="domain" description="BART" evidence="11">
    <location>
        <begin position="26"/>
        <end position="139"/>
    </location>
</feature>
<keyword evidence="5" id="KW-0963">Cytoplasm</keyword>
<sequence>MFMCCFVTNNSQPELQKRVLSVTITTGFLHGPVWNVPLQTFIEEKSLPFEPTDNGEVLDRPEYKKIHAEYRNLVDVMLGSFMDDIGITADQFEAACKLSARDLAGLPAHFHRRLFEQIWAANDYEMFVKMMTHKNVELQLQALELIERRYGAMPHLFSVEPDDSLLDSSRSDESEDWPDNDDVMTEIKKLQLEDFEGKDEVVSVPPEEVVAEKQTLLSKLHSFEKKEENVEKKVHIVVPEKKIQVMEPPKSPPKKVEVSEEEMRARQEYLKQQRDKLLALKKQVRERRLGAADGAETGGGEGSHSSVARPRSARVAQAALAGVAPPPPPDAMQLRRALASKLKTEVVDISN</sequence>
<accession>A0A9J7IP36</accession>
<dbReference type="Proteomes" id="UP000301870">
    <property type="component" value="Chromosome 11"/>
</dbReference>
<keyword evidence="13" id="KW-0282">Flagellum</keyword>
<dbReference type="InterPro" id="IPR042541">
    <property type="entry name" value="BART_sf"/>
</dbReference>
<gene>
    <name evidence="13" type="primary">LOC111350709</name>
</gene>
<dbReference type="InterPro" id="IPR038888">
    <property type="entry name" value="CFAP36"/>
</dbReference>
<evidence type="ECO:0000256" key="6">
    <source>
        <dbReference type="ARBA" id="ARBA00023054"/>
    </source>
</evidence>
<evidence type="ECO:0000256" key="10">
    <source>
        <dbReference type="SAM" id="MobiDB-lite"/>
    </source>
</evidence>
<dbReference type="AlphaFoldDB" id="A0A9J7IP36"/>
<comment type="subcellular location">
    <subcellularLocation>
        <location evidence="1">Cell projection</location>
        <location evidence="1">Cilium</location>
    </subcellularLocation>
    <subcellularLocation>
        <location evidence="2">Cytoplasm</location>
    </subcellularLocation>
</comment>
<comment type="similarity">
    <text evidence="3">Belongs to the CFAP36 family.</text>
</comment>
<dbReference type="RefSeq" id="XP_022818135.1">
    <property type="nucleotide sequence ID" value="XM_022962367.1"/>
</dbReference>
<evidence type="ECO:0000259" key="11">
    <source>
        <dbReference type="Pfam" id="PF11527"/>
    </source>
</evidence>
<dbReference type="GO" id="GO:0005930">
    <property type="term" value="C:axoneme"/>
    <property type="evidence" value="ECO:0007669"/>
    <property type="project" value="TreeGrafter"/>
</dbReference>
<dbReference type="Pfam" id="PF11527">
    <property type="entry name" value="ARL2_Bind_BART"/>
    <property type="match status" value="1"/>
</dbReference>
<protein>
    <recommendedName>
        <fullName evidence="4">Cilia- and flagella-associated protein 36</fullName>
    </recommendedName>
    <alternativeName>
        <fullName evidence="9">Coiled-coil domain-containing protein 104</fullName>
    </alternativeName>
</protein>
<evidence type="ECO:0000256" key="8">
    <source>
        <dbReference type="ARBA" id="ARBA00023273"/>
    </source>
</evidence>
<dbReference type="GeneID" id="111350709"/>
<feature type="compositionally biased region" description="Low complexity" evidence="10">
    <location>
        <begin position="313"/>
        <end position="323"/>
    </location>
</feature>
<evidence type="ECO:0000313" key="12">
    <source>
        <dbReference type="Proteomes" id="UP000301870"/>
    </source>
</evidence>
<evidence type="ECO:0000256" key="5">
    <source>
        <dbReference type="ARBA" id="ARBA00022490"/>
    </source>
</evidence>
<reference evidence="13" key="1">
    <citation type="submission" date="2025-08" db="UniProtKB">
        <authorList>
            <consortium name="RefSeq"/>
        </authorList>
    </citation>
    <scope>IDENTIFICATION</scope>
    <source>
        <strain evidence="13">Ishihara</strain>
        <tissue evidence="13">Whole body</tissue>
    </source>
</reference>
<dbReference type="InterPro" id="IPR023379">
    <property type="entry name" value="BART_dom"/>
</dbReference>
<keyword evidence="6" id="KW-0175">Coiled coil</keyword>